<dbReference type="Gene3D" id="3.40.50.2300">
    <property type="match status" value="1"/>
</dbReference>
<dbReference type="Pfam" id="PF00072">
    <property type="entry name" value="Response_reg"/>
    <property type="match status" value="1"/>
</dbReference>
<evidence type="ECO:0000313" key="10">
    <source>
        <dbReference type="EMBL" id="MBC5650114.1"/>
    </source>
</evidence>
<dbReference type="SMART" id="SM00448">
    <property type="entry name" value="REC"/>
    <property type="match status" value="1"/>
</dbReference>
<gene>
    <name evidence="10" type="ORF">H8S54_02985</name>
</gene>
<keyword evidence="4" id="KW-0010">Activator</keyword>
<comment type="function">
    <text evidence="5">May play the central regulatory role in sporulation. It may be an element of the effector pathway responsible for the activation of sporulation genes in response to nutritional stress. Spo0A may act in concert with spo0H (a sigma factor) to control the expression of some genes that are critical to the sporulation process.</text>
</comment>
<organism evidence="10 11">
    <name type="scientific">Blautia segnis</name>
    <dbReference type="NCBI Taxonomy" id="2763030"/>
    <lineage>
        <taxon>Bacteria</taxon>
        <taxon>Bacillati</taxon>
        <taxon>Bacillota</taxon>
        <taxon>Clostridia</taxon>
        <taxon>Lachnospirales</taxon>
        <taxon>Lachnospiraceae</taxon>
        <taxon>Blautia</taxon>
    </lineage>
</organism>
<dbReference type="SUPFAM" id="SSF52172">
    <property type="entry name" value="CheY-like"/>
    <property type="match status" value="1"/>
</dbReference>
<feature type="domain" description="HTH LytTR-type" evidence="9">
    <location>
        <begin position="131"/>
        <end position="202"/>
    </location>
</feature>
<accession>A0A8I0AGU9</accession>
<dbReference type="CDD" id="cd00156">
    <property type="entry name" value="REC"/>
    <property type="match status" value="1"/>
</dbReference>
<dbReference type="PROSITE" id="PS50930">
    <property type="entry name" value="HTH_LYTTR"/>
    <property type="match status" value="1"/>
</dbReference>
<evidence type="ECO:0000259" key="8">
    <source>
        <dbReference type="PROSITE" id="PS50110"/>
    </source>
</evidence>
<evidence type="ECO:0000256" key="4">
    <source>
        <dbReference type="ARBA" id="ARBA00023159"/>
    </source>
</evidence>
<dbReference type="InterPro" id="IPR007492">
    <property type="entry name" value="LytTR_DNA-bd_dom"/>
</dbReference>
<name>A0A8I0AGU9_9FIRM</name>
<dbReference type="Pfam" id="PF04397">
    <property type="entry name" value="LytTR"/>
    <property type="match status" value="1"/>
</dbReference>
<evidence type="ECO:0000259" key="9">
    <source>
        <dbReference type="PROSITE" id="PS50930"/>
    </source>
</evidence>
<reference evidence="10 11" key="1">
    <citation type="submission" date="2020-08" db="EMBL/GenBank/DDBJ databases">
        <title>Genome public.</title>
        <authorList>
            <person name="Liu C."/>
            <person name="Sun Q."/>
        </authorList>
    </citation>
    <scope>NUCLEOTIDE SEQUENCE [LARGE SCALE GENOMIC DNA]</scope>
    <source>
        <strain evidence="10 11">BX17</strain>
    </source>
</reference>
<dbReference type="AlphaFoldDB" id="A0A8I0AGU9"/>
<evidence type="ECO:0000256" key="5">
    <source>
        <dbReference type="ARBA" id="ARBA00024867"/>
    </source>
</evidence>
<keyword evidence="11" id="KW-1185">Reference proteome</keyword>
<dbReference type="PANTHER" id="PTHR37299:SF3">
    <property type="entry name" value="STAGE 0 SPORULATION PROTEIN A HOMOLOG"/>
    <property type="match status" value="1"/>
</dbReference>
<keyword evidence="2" id="KW-0963">Cytoplasm</keyword>
<evidence type="ECO:0000256" key="7">
    <source>
        <dbReference type="PROSITE-ProRule" id="PRU00169"/>
    </source>
</evidence>
<evidence type="ECO:0000313" key="11">
    <source>
        <dbReference type="Proteomes" id="UP000652847"/>
    </source>
</evidence>
<sequence>MLRIAIVEDNDTDREIITDALGRFETEENEHFSITEFHDAMDFLEQRKMDFQMVFMDIQMPYMDGLEAARKFRERNTEAVLVFVTSMAQYAVHGYEVDAMDYIVKPLNYFSFSLKMKRAVKQIHSREKQQFIINTRNGLVKTSIDEIKYVEVLGHKVIYHLEEKDVEAYGSMKKVMEELPNNTFALCNNCYYVNLYYVTSVEGYLVSIGEIQLQISHPRKKSFMKALNDYVGGCSA</sequence>
<comment type="function">
    <text evidence="6">Required for high-level post-exponential phase expression of a series of secreted proteins.</text>
</comment>
<feature type="modified residue" description="4-aspartylphosphate" evidence="7">
    <location>
        <position position="57"/>
    </location>
</feature>
<evidence type="ECO:0000256" key="2">
    <source>
        <dbReference type="ARBA" id="ARBA00022490"/>
    </source>
</evidence>
<evidence type="ECO:0000256" key="3">
    <source>
        <dbReference type="ARBA" id="ARBA00023012"/>
    </source>
</evidence>
<proteinExistence type="predicted"/>
<dbReference type="SMART" id="SM00850">
    <property type="entry name" value="LytTR"/>
    <property type="match status" value="1"/>
</dbReference>
<dbReference type="Proteomes" id="UP000652847">
    <property type="component" value="Unassembled WGS sequence"/>
</dbReference>
<dbReference type="PROSITE" id="PS50110">
    <property type="entry name" value="RESPONSE_REGULATORY"/>
    <property type="match status" value="1"/>
</dbReference>
<keyword evidence="3" id="KW-0902">Two-component regulatory system</keyword>
<dbReference type="PANTHER" id="PTHR37299">
    <property type="entry name" value="TRANSCRIPTIONAL REGULATOR-RELATED"/>
    <property type="match status" value="1"/>
</dbReference>
<dbReference type="InterPro" id="IPR001789">
    <property type="entry name" value="Sig_transdc_resp-reg_receiver"/>
</dbReference>
<dbReference type="InterPro" id="IPR011006">
    <property type="entry name" value="CheY-like_superfamily"/>
</dbReference>
<dbReference type="Gene3D" id="2.40.50.1020">
    <property type="entry name" value="LytTr DNA-binding domain"/>
    <property type="match status" value="1"/>
</dbReference>
<keyword evidence="7" id="KW-0597">Phosphoprotein</keyword>
<evidence type="ECO:0000256" key="6">
    <source>
        <dbReference type="ARBA" id="ARBA00037164"/>
    </source>
</evidence>
<dbReference type="InterPro" id="IPR046947">
    <property type="entry name" value="LytR-like"/>
</dbReference>
<dbReference type="EMBL" id="JACOOT010000008">
    <property type="protein sequence ID" value="MBC5650114.1"/>
    <property type="molecule type" value="Genomic_DNA"/>
</dbReference>
<comment type="caution">
    <text evidence="10">The sequence shown here is derived from an EMBL/GenBank/DDBJ whole genome shotgun (WGS) entry which is preliminary data.</text>
</comment>
<dbReference type="GO" id="GO:0000156">
    <property type="term" value="F:phosphorelay response regulator activity"/>
    <property type="evidence" value="ECO:0007669"/>
    <property type="project" value="InterPro"/>
</dbReference>
<evidence type="ECO:0000256" key="1">
    <source>
        <dbReference type="ARBA" id="ARBA00018672"/>
    </source>
</evidence>
<dbReference type="GO" id="GO:0003677">
    <property type="term" value="F:DNA binding"/>
    <property type="evidence" value="ECO:0007669"/>
    <property type="project" value="InterPro"/>
</dbReference>
<dbReference type="RefSeq" id="WP_021924845.1">
    <property type="nucleotide sequence ID" value="NZ_JACOOT010000008.1"/>
</dbReference>
<feature type="domain" description="Response regulatory" evidence="8">
    <location>
        <begin position="3"/>
        <end position="120"/>
    </location>
</feature>
<protein>
    <recommendedName>
        <fullName evidence="1">Stage 0 sporulation protein A homolog</fullName>
    </recommendedName>
</protein>